<evidence type="ECO:0000256" key="5">
    <source>
        <dbReference type="ARBA" id="ARBA00022833"/>
    </source>
</evidence>
<keyword evidence="3" id="KW-0479">Metal-binding</keyword>
<dbReference type="InterPro" id="IPR015517">
    <property type="entry name" value="dCMP_deaminase-rel"/>
</dbReference>
<evidence type="ECO:0000313" key="8">
    <source>
        <dbReference type="Proteomes" id="UP001597319"/>
    </source>
</evidence>
<dbReference type="Gene3D" id="3.40.140.10">
    <property type="entry name" value="Cytidine Deaminase, domain 2"/>
    <property type="match status" value="1"/>
</dbReference>
<dbReference type="InterPro" id="IPR016193">
    <property type="entry name" value="Cytidine_deaminase-like"/>
</dbReference>
<dbReference type="Pfam" id="PF00383">
    <property type="entry name" value="dCMP_cyt_deam_1"/>
    <property type="match status" value="1"/>
</dbReference>
<accession>A0ABW5LGB4</accession>
<dbReference type="RefSeq" id="WP_378293748.1">
    <property type="nucleotide sequence ID" value="NZ_JBHULE010000019.1"/>
</dbReference>
<dbReference type="EMBL" id="JBHULE010000019">
    <property type="protein sequence ID" value="MFD2563922.1"/>
    <property type="molecule type" value="Genomic_DNA"/>
</dbReference>
<dbReference type="InterPro" id="IPR016192">
    <property type="entry name" value="APOBEC/CMP_deaminase_Zn-bd"/>
</dbReference>
<feature type="domain" description="CMP/dCMP-type deaminase" evidence="6">
    <location>
        <begin position="8"/>
        <end position="128"/>
    </location>
</feature>
<dbReference type="PANTHER" id="PTHR11086:SF18">
    <property type="entry name" value="DEOXYCYTIDYLATE DEAMINASE"/>
    <property type="match status" value="1"/>
</dbReference>
<comment type="similarity">
    <text evidence="2">Belongs to the cytidine and deoxycytidylate deaminase family.</text>
</comment>
<dbReference type="CDD" id="cd01286">
    <property type="entry name" value="deoxycytidylate_deaminase"/>
    <property type="match status" value="1"/>
</dbReference>
<evidence type="ECO:0000313" key="7">
    <source>
        <dbReference type="EMBL" id="MFD2563922.1"/>
    </source>
</evidence>
<keyword evidence="5" id="KW-0862">Zinc</keyword>
<keyword evidence="8" id="KW-1185">Reference proteome</keyword>
<comment type="caution">
    <text evidence="7">The sequence shown here is derived from an EMBL/GenBank/DDBJ whole genome shotgun (WGS) entry which is preliminary data.</text>
</comment>
<evidence type="ECO:0000256" key="2">
    <source>
        <dbReference type="ARBA" id="ARBA00006576"/>
    </source>
</evidence>
<evidence type="ECO:0000256" key="4">
    <source>
        <dbReference type="ARBA" id="ARBA00022801"/>
    </source>
</evidence>
<organism evidence="7 8">
    <name type="scientific">Aquimarina rubra</name>
    <dbReference type="NCBI Taxonomy" id="1920033"/>
    <lineage>
        <taxon>Bacteria</taxon>
        <taxon>Pseudomonadati</taxon>
        <taxon>Bacteroidota</taxon>
        <taxon>Flavobacteriia</taxon>
        <taxon>Flavobacteriales</taxon>
        <taxon>Flavobacteriaceae</taxon>
        <taxon>Aquimarina</taxon>
    </lineage>
</organism>
<sequence length="144" mass="16194">MPKKKQLKYDKAYLRIAREWGKLSHCDRKKVGAVIVKDRMIISDGFNGTPTGFENPCEDEEGYTKWYVLHAEANAISKVASSTQSCKGATLYITLSPCKECSKLIHQAGIKRIVYQIGYKDNSGLSFLERAGVEIEKITELDDD</sequence>
<evidence type="ECO:0000256" key="3">
    <source>
        <dbReference type="ARBA" id="ARBA00022723"/>
    </source>
</evidence>
<dbReference type="InterPro" id="IPR016473">
    <property type="entry name" value="dCMP_deaminase"/>
</dbReference>
<dbReference type="PIRSF" id="PIRSF006019">
    <property type="entry name" value="dCMP_deaminase"/>
    <property type="match status" value="1"/>
</dbReference>
<evidence type="ECO:0000256" key="1">
    <source>
        <dbReference type="ARBA" id="ARBA00001947"/>
    </source>
</evidence>
<protein>
    <submittedName>
        <fullName evidence="7">Deoxycytidylate deaminase</fullName>
    </submittedName>
</protein>
<dbReference type="SUPFAM" id="SSF53927">
    <property type="entry name" value="Cytidine deaminase-like"/>
    <property type="match status" value="1"/>
</dbReference>
<dbReference type="PROSITE" id="PS51747">
    <property type="entry name" value="CYT_DCMP_DEAMINASES_2"/>
    <property type="match status" value="1"/>
</dbReference>
<dbReference type="InterPro" id="IPR002125">
    <property type="entry name" value="CMP_dCMP_dom"/>
</dbReference>
<comment type="cofactor">
    <cofactor evidence="1">
        <name>Zn(2+)</name>
        <dbReference type="ChEBI" id="CHEBI:29105"/>
    </cofactor>
</comment>
<evidence type="ECO:0000259" key="6">
    <source>
        <dbReference type="PROSITE" id="PS51747"/>
    </source>
</evidence>
<dbReference type="Proteomes" id="UP001597319">
    <property type="component" value="Unassembled WGS sequence"/>
</dbReference>
<dbReference type="PROSITE" id="PS00903">
    <property type="entry name" value="CYT_DCMP_DEAMINASES_1"/>
    <property type="match status" value="1"/>
</dbReference>
<reference evidence="8" key="1">
    <citation type="journal article" date="2019" name="Int. J. Syst. Evol. Microbiol.">
        <title>The Global Catalogue of Microorganisms (GCM) 10K type strain sequencing project: providing services to taxonomists for standard genome sequencing and annotation.</title>
        <authorList>
            <consortium name="The Broad Institute Genomics Platform"/>
            <consortium name="The Broad Institute Genome Sequencing Center for Infectious Disease"/>
            <person name="Wu L."/>
            <person name="Ma J."/>
        </authorList>
    </citation>
    <scope>NUCLEOTIDE SEQUENCE [LARGE SCALE GENOMIC DNA]</scope>
    <source>
        <strain evidence="8">KCTC 52274</strain>
    </source>
</reference>
<gene>
    <name evidence="7" type="ORF">ACFSR1_14675</name>
</gene>
<proteinExistence type="inferred from homology"/>
<keyword evidence="4" id="KW-0378">Hydrolase</keyword>
<name>A0ABW5LGB4_9FLAO</name>
<dbReference type="InterPro" id="IPR035105">
    <property type="entry name" value="Deoxycytidylate_deaminase_dom"/>
</dbReference>
<dbReference type="PANTHER" id="PTHR11086">
    <property type="entry name" value="DEOXYCYTIDYLATE DEAMINASE-RELATED"/>
    <property type="match status" value="1"/>
</dbReference>